<dbReference type="InterPro" id="IPR038104">
    <property type="entry name" value="Rap1_C_sf"/>
</dbReference>
<comment type="subunit">
    <text evidence="8">Homodimer.</text>
</comment>
<dbReference type="GO" id="GO:0010833">
    <property type="term" value="P:telomere maintenance via telomere lengthening"/>
    <property type="evidence" value="ECO:0007669"/>
    <property type="project" value="UniProtKB-UniRule"/>
</dbReference>
<keyword evidence="14" id="KW-1185">Reference proteome</keyword>
<feature type="compositionally biased region" description="Low complexity" evidence="9">
    <location>
        <begin position="425"/>
        <end position="451"/>
    </location>
</feature>
<dbReference type="InterPro" id="IPR015010">
    <property type="entry name" value="TERF2IP_Myb"/>
</dbReference>
<dbReference type="InterPro" id="IPR039595">
    <property type="entry name" value="TE2IP/Rap1"/>
</dbReference>
<dbReference type="GO" id="GO:0031848">
    <property type="term" value="P:protection from non-homologous end joining at telomere"/>
    <property type="evidence" value="ECO:0007669"/>
    <property type="project" value="TreeGrafter"/>
</dbReference>
<feature type="domain" description="TRF2-interacting telomeric protein/Rap1 C-terminal" evidence="11">
    <location>
        <begin position="529"/>
        <end position="604"/>
    </location>
</feature>
<comment type="subcellular location">
    <subcellularLocation>
        <location evidence="8">Nucleus</location>
    </subcellularLocation>
    <subcellularLocation>
        <location evidence="8">Chromosome</location>
        <location evidence="8">Telomere</location>
    </subcellularLocation>
</comment>
<evidence type="ECO:0000256" key="4">
    <source>
        <dbReference type="ARBA" id="ARBA00023015"/>
    </source>
</evidence>
<feature type="region of interest" description="Disordered" evidence="9">
    <location>
        <begin position="279"/>
        <end position="510"/>
    </location>
</feature>
<feature type="region of interest" description="Disordered" evidence="9">
    <location>
        <begin position="92"/>
        <end position="119"/>
    </location>
</feature>
<feature type="domain" description="BRCT" evidence="12">
    <location>
        <begin position="21"/>
        <end position="94"/>
    </location>
</feature>
<comment type="similarity">
    <text evidence="1 8">Belongs to the RAP1 family.</text>
</comment>
<feature type="domain" description="TERF2-interacting telomeric protein 1 Myb" evidence="10">
    <location>
        <begin position="120"/>
        <end position="177"/>
    </location>
</feature>
<keyword evidence="2 8" id="KW-0158">Chromosome</keyword>
<evidence type="ECO:0000256" key="1">
    <source>
        <dbReference type="ARBA" id="ARBA00010467"/>
    </source>
</evidence>
<dbReference type="GO" id="GO:0042162">
    <property type="term" value="F:telomeric DNA binding"/>
    <property type="evidence" value="ECO:0007669"/>
    <property type="project" value="TreeGrafter"/>
</dbReference>
<feature type="compositionally biased region" description="Basic and acidic residues" evidence="9">
    <location>
        <begin position="171"/>
        <end position="184"/>
    </location>
</feature>
<dbReference type="Pfam" id="PF11626">
    <property type="entry name" value="Rap1_C"/>
    <property type="match status" value="1"/>
</dbReference>
<feature type="compositionally biased region" description="Polar residues" evidence="9">
    <location>
        <begin position="387"/>
        <end position="415"/>
    </location>
</feature>
<dbReference type="VEuPathDB" id="FungiDB:EMCG_05763"/>
<feature type="compositionally biased region" description="Polar residues" evidence="9">
    <location>
        <begin position="460"/>
        <end position="476"/>
    </location>
</feature>
<evidence type="ECO:0000256" key="8">
    <source>
        <dbReference type="RuleBase" id="RU367107"/>
    </source>
</evidence>
<dbReference type="CDD" id="cd11655">
    <property type="entry name" value="rap1_myb-like"/>
    <property type="match status" value="1"/>
</dbReference>
<feature type="region of interest" description="Disordered" evidence="9">
    <location>
        <begin position="171"/>
        <end position="209"/>
    </location>
</feature>
<keyword evidence="3 8" id="KW-0779">Telomere</keyword>
<comment type="caution">
    <text evidence="13">The sequence shown here is derived from an EMBL/GenBank/DDBJ whole genome shotgun (WGS) entry which is preliminary data.</text>
</comment>
<dbReference type="Gene3D" id="1.10.10.2170">
    <property type="match status" value="1"/>
</dbReference>
<evidence type="ECO:0000256" key="2">
    <source>
        <dbReference type="ARBA" id="ARBA00022454"/>
    </source>
</evidence>
<dbReference type="Proteomes" id="UP000226031">
    <property type="component" value="Unassembled WGS sequence"/>
</dbReference>
<dbReference type="InterPro" id="IPR021661">
    <property type="entry name" value="Rap1_C"/>
</dbReference>
<evidence type="ECO:0000256" key="6">
    <source>
        <dbReference type="ARBA" id="ARBA00023163"/>
    </source>
</evidence>
<dbReference type="EMBL" id="PDND01000019">
    <property type="protein sequence ID" value="PGH35572.1"/>
    <property type="molecule type" value="Genomic_DNA"/>
</dbReference>
<dbReference type="InterPro" id="IPR001357">
    <property type="entry name" value="BRCT_dom"/>
</dbReference>
<dbReference type="CDD" id="cd11653">
    <property type="entry name" value="rap1_RCT"/>
    <property type="match status" value="1"/>
</dbReference>
<keyword evidence="6" id="KW-0804">Transcription</keyword>
<evidence type="ECO:0000259" key="10">
    <source>
        <dbReference type="Pfam" id="PF08914"/>
    </source>
</evidence>
<protein>
    <recommendedName>
        <fullName evidence="8">DNA-binding protein RAP1</fullName>
    </recommendedName>
</protein>
<dbReference type="PANTHER" id="PTHR16466">
    <property type="entry name" value="TELOMERE REPEAT-BINDING FACTOR 2-INTERACTING PROTEIN 1"/>
    <property type="match status" value="1"/>
</dbReference>
<sequence>MARPAVVYSGVSNPNDVPGGLFKDTKFWLSRTVPSRSWIIQQIQVNGGKVVLLEKDADVLLVDHMRGNNPPGSTSFQYIEKSIQNGKLESIEDHRAGPQPGYIRPVGSSTTRQKGHRSAFTAKDDQILYDWVKPFEENGGQIGGNKIYQQLAEKYPQHTFQSWRDRYLKKVKDRPRPVTPERRGRSAAAACEPDEETGGELAQPADTSKARALVSSSKRYEKFTEEEKEDLLTHAKDILNIEDGKEDEAWSAYAKNTGKSVAEWKSFFQNVILPAYRARRSKDVSSRRTLQAHRDETIATSPASAEIGLKKSLPMQSGRAESPRRRGSESYSRASALESGGRQRLTPHAEQHIGNGKRRRSAADMHPAAIKSSSVQSRKRGAVEYMSQATASPSATNQQSDRATTPTPQPATSRRSSIREAGTHSKPNSSYPNNNKKSASASRAPSTTNSTSEDRFETAPQFQQNTLENRYQTPPQVLNRRRDFNGSPTPLPGADAHAGNSASSSSDDQPAIERMHEWITSKTTGRNAYSHQQVLEALACTTMDPDLADTVLEAMAAGKGIPDNVMGVWTKEDDECLEASDSREIEAVLQKHGNELFNARFEYIMTRREVMMMQMQEPVE</sequence>
<organism evidence="13 14">
    <name type="scientific">[Emmonsia] crescens</name>
    <dbReference type="NCBI Taxonomy" id="73230"/>
    <lineage>
        <taxon>Eukaryota</taxon>
        <taxon>Fungi</taxon>
        <taxon>Dikarya</taxon>
        <taxon>Ascomycota</taxon>
        <taxon>Pezizomycotina</taxon>
        <taxon>Eurotiomycetes</taxon>
        <taxon>Eurotiomycetidae</taxon>
        <taxon>Onygenales</taxon>
        <taxon>Ajellomycetaceae</taxon>
        <taxon>Emergomyces</taxon>
    </lineage>
</organism>
<dbReference type="AlphaFoldDB" id="A0A2B7ZRE6"/>
<feature type="compositionally biased region" description="Basic and acidic residues" evidence="9">
    <location>
        <begin position="281"/>
        <end position="297"/>
    </location>
</feature>
<reference evidence="13 14" key="1">
    <citation type="submission" date="2017-10" db="EMBL/GenBank/DDBJ databases">
        <title>Comparative genomics in systemic dimorphic fungi from Ajellomycetaceae.</title>
        <authorList>
            <person name="Munoz J.F."/>
            <person name="Mcewen J.G."/>
            <person name="Clay O.K."/>
            <person name="Cuomo C.A."/>
        </authorList>
    </citation>
    <scope>NUCLEOTIDE SEQUENCE [LARGE SCALE GENOMIC DNA]</scope>
    <source>
        <strain evidence="13 14">UAMH4076</strain>
    </source>
</reference>
<dbReference type="STRING" id="73230.A0A2B7ZRE6"/>
<evidence type="ECO:0000256" key="9">
    <source>
        <dbReference type="SAM" id="MobiDB-lite"/>
    </source>
</evidence>
<dbReference type="SUPFAM" id="SSF46689">
    <property type="entry name" value="Homeodomain-like"/>
    <property type="match status" value="1"/>
</dbReference>
<evidence type="ECO:0000256" key="7">
    <source>
        <dbReference type="ARBA" id="ARBA00023242"/>
    </source>
</evidence>
<dbReference type="InterPro" id="IPR009057">
    <property type="entry name" value="Homeodomain-like_sf"/>
</dbReference>
<evidence type="ECO:0000313" key="13">
    <source>
        <dbReference type="EMBL" id="PGH35572.1"/>
    </source>
</evidence>
<dbReference type="PANTHER" id="PTHR16466:SF6">
    <property type="entry name" value="TELOMERIC REPEAT-BINDING FACTOR 2-INTERACTING PROTEIN 1"/>
    <property type="match status" value="1"/>
</dbReference>
<keyword evidence="4" id="KW-0805">Transcription regulation</keyword>
<gene>
    <name evidence="13" type="ORF">GX50_01553</name>
</gene>
<evidence type="ECO:0000259" key="11">
    <source>
        <dbReference type="Pfam" id="PF11626"/>
    </source>
</evidence>
<keyword evidence="5" id="KW-0010">Activator</keyword>
<dbReference type="Pfam" id="PF08914">
    <property type="entry name" value="Myb_Rap1"/>
    <property type="match status" value="1"/>
</dbReference>
<dbReference type="Pfam" id="PF16589">
    <property type="entry name" value="BRCT_2"/>
    <property type="match status" value="1"/>
</dbReference>
<dbReference type="GO" id="GO:0070187">
    <property type="term" value="C:shelterin complex"/>
    <property type="evidence" value="ECO:0007669"/>
    <property type="project" value="TreeGrafter"/>
</dbReference>
<comment type="function">
    <text evidence="8">Involved in the regulation of telomere length, clustering and has a specific role in telomere position effect (TPE).</text>
</comment>
<dbReference type="Gene3D" id="1.10.10.60">
    <property type="entry name" value="Homeodomain-like"/>
    <property type="match status" value="1"/>
</dbReference>
<evidence type="ECO:0000256" key="3">
    <source>
        <dbReference type="ARBA" id="ARBA00022895"/>
    </source>
</evidence>
<name>A0A2B7ZRE6_9EURO</name>
<proteinExistence type="inferred from homology"/>
<accession>A0A2B7ZRE6</accession>
<evidence type="ECO:0000313" key="14">
    <source>
        <dbReference type="Proteomes" id="UP000226031"/>
    </source>
</evidence>
<evidence type="ECO:0000256" key="5">
    <source>
        <dbReference type="ARBA" id="ARBA00023159"/>
    </source>
</evidence>
<evidence type="ECO:0000259" key="12">
    <source>
        <dbReference type="Pfam" id="PF16589"/>
    </source>
</evidence>
<keyword evidence="7 8" id="KW-0539">Nucleus</keyword>